<protein>
    <recommendedName>
        <fullName evidence="4 6">dTDP-4-dehydrorhamnose reductase</fullName>
        <ecNumber evidence="3 6">1.1.1.133</ecNumber>
    </recommendedName>
</protein>
<dbReference type="PANTHER" id="PTHR10491">
    <property type="entry name" value="DTDP-4-DEHYDRORHAMNOSE REDUCTASE"/>
    <property type="match status" value="1"/>
</dbReference>
<gene>
    <name evidence="8" type="ORF">SHI21_10505</name>
</gene>
<dbReference type="RefSeq" id="WP_323576448.1">
    <property type="nucleotide sequence ID" value="NZ_JAYGJQ010000002.1"/>
</dbReference>
<evidence type="ECO:0000256" key="6">
    <source>
        <dbReference type="RuleBase" id="RU364082"/>
    </source>
</evidence>
<name>A0ABU5VWB9_9BACT</name>
<evidence type="ECO:0000256" key="1">
    <source>
        <dbReference type="ARBA" id="ARBA00004781"/>
    </source>
</evidence>
<evidence type="ECO:0000256" key="3">
    <source>
        <dbReference type="ARBA" id="ARBA00012929"/>
    </source>
</evidence>
<dbReference type="InterPro" id="IPR029903">
    <property type="entry name" value="RmlD-like-bd"/>
</dbReference>
<comment type="similarity">
    <text evidence="2 6">Belongs to the dTDP-4-dehydrorhamnose reductase family.</text>
</comment>
<dbReference type="InterPro" id="IPR036291">
    <property type="entry name" value="NAD(P)-bd_dom_sf"/>
</dbReference>
<comment type="catalytic activity">
    <reaction evidence="5">
        <text>dTDP-beta-L-rhamnose + NADP(+) = dTDP-4-dehydro-beta-L-rhamnose + NADPH + H(+)</text>
        <dbReference type="Rhea" id="RHEA:21796"/>
        <dbReference type="ChEBI" id="CHEBI:15378"/>
        <dbReference type="ChEBI" id="CHEBI:57510"/>
        <dbReference type="ChEBI" id="CHEBI:57783"/>
        <dbReference type="ChEBI" id="CHEBI:58349"/>
        <dbReference type="ChEBI" id="CHEBI:62830"/>
        <dbReference type="EC" id="1.1.1.133"/>
    </reaction>
</comment>
<dbReference type="Gene3D" id="3.40.50.720">
    <property type="entry name" value="NAD(P)-binding Rossmann-like Domain"/>
    <property type="match status" value="1"/>
</dbReference>
<dbReference type="InterPro" id="IPR005913">
    <property type="entry name" value="dTDP_dehydrorham_reduct"/>
</dbReference>
<keyword evidence="6" id="KW-0560">Oxidoreductase</keyword>
<comment type="caution">
    <text evidence="8">The sequence shown here is derived from an EMBL/GenBank/DDBJ whole genome shotgun (WGS) entry which is preliminary data.</text>
</comment>
<organism evidence="8 9">
    <name type="scientific">Bacteriovorax antarcticus</name>
    <dbReference type="NCBI Taxonomy" id="3088717"/>
    <lineage>
        <taxon>Bacteria</taxon>
        <taxon>Pseudomonadati</taxon>
        <taxon>Bdellovibrionota</taxon>
        <taxon>Bacteriovoracia</taxon>
        <taxon>Bacteriovoracales</taxon>
        <taxon>Bacteriovoracaceae</taxon>
        <taxon>Bacteriovorax</taxon>
    </lineage>
</organism>
<feature type="domain" description="RmlD-like substrate binding" evidence="7">
    <location>
        <begin position="7"/>
        <end position="232"/>
    </location>
</feature>
<evidence type="ECO:0000313" key="9">
    <source>
        <dbReference type="Proteomes" id="UP001302274"/>
    </source>
</evidence>
<dbReference type="Pfam" id="PF04321">
    <property type="entry name" value="RmlD_sub_bind"/>
    <property type="match status" value="1"/>
</dbReference>
<reference evidence="8 9" key="1">
    <citation type="submission" date="2023-11" db="EMBL/GenBank/DDBJ databases">
        <title>A Novel Polar Bacteriovorax (B. antarcticus) Isolated from the Biocrust in Antarctica.</title>
        <authorList>
            <person name="Mun W."/>
            <person name="Choi S.Y."/>
            <person name="Mitchell R.J."/>
        </authorList>
    </citation>
    <scope>NUCLEOTIDE SEQUENCE [LARGE SCALE GENOMIC DNA]</scope>
    <source>
        <strain evidence="8 9">PP10</strain>
    </source>
</reference>
<keyword evidence="6" id="KW-0521">NADP</keyword>
<dbReference type="CDD" id="cd05254">
    <property type="entry name" value="dTDP_HR_like_SDR_e"/>
    <property type="match status" value="1"/>
</dbReference>
<evidence type="ECO:0000313" key="8">
    <source>
        <dbReference type="EMBL" id="MEA9356639.1"/>
    </source>
</evidence>
<evidence type="ECO:0000256" key="4">
    <source>
        <dbReference type="ARBA" id="ARBA00017099"/>
    </source>
</evidence>
<proteinExistence type="inferred from homology"/>
<dbReference type="SUPFAM" id="SSF51735">
    <property type="entry name" value="NAD(P)-binding Rossmann-fold domains"/>
    <property type="match status" value="1"/>
</dbReference>
<sequence>MTKSKVILVLGASGMLGHVLYSELRKNHNVWGTVRSNKWSPELLSGYEVNDLDKIEKLVSEIKPDFVINCIGIIKQLKESKNKIVSIEVNSLWPHQLAEICENHKARMIHFSTDCVFSGIKGNYFETDLADSRDIYGLSKYMGEVDYPHTLTLRTSIIGHELDTSVSLVDWFLSQSGECKGFTKAIYSGFPTIEVARFLNEYVFNDFSSGIYQFSSEPINKYELLKLIAEIYHKNITINPSDEVKIDRSLNSDRLRTRYGFTPDSWALMVSKMHEHFLNSGLYKNKEIK</sequence>
<accession>A0ABU5VWB9</accession>
<dbReference type="PANTHER" id="PTHR10491:SF4">
    <property type="entry name" value="METHIONINE ADENOSYLTRANSFERASE 2 SUBUNIT BETA"/>
    <property type="match status" value="1"/>
</dbReference>
<keyword evidence="9" id="KW-1185">Reference proteome</keyword>
<dbReference type="EC" id="1.1.1.133" evidence="3 6"/>
<comment type="function">
    <text evidence="6">Catalyzes the reduction of dTDP-6-deoxy-L-lyxo-4-hexulose to yield dTDP-L-rhamnose.</text>
</comment>
<evidence type="ECO:0000256" key="5">
    <source>
        <dbReference type="ARBA" id="ARBA00048200"/>
    </source>
</evidence>
<evidence type="ECO:0000256" key="2">
    <source>
        <dbReference type="ARBA" id="ARBA00010944"/>
    </source>
</evidence>
<dbReference type="Proteomes" id="UP001302274">
    <property type="component" value="Unassembled WGS sequence"/>
</dbReference>
<comment type="pathway">
    <text evidence="1 6">Carbohydrate biosynthesis; dTDP-L-rhamnose biosynthesis.</text>
</comment>
<dbReference type="EMBL" id="JAYGJQ010000002">
    <property type="protein sequence ID" value="MEA9356639.1"/>
    <property type="molecule type" value="Genomic_DNA"/>
</dbReference>
<evidence type="ECO:0000259" key="7">
    <source>
        <dbReference type="Pfam" id="PF04321"/>
    </source>
</evidence>